<name>A0AAV7G087_DENCH</name>
<comment type="caution">
    <text evidence="2">The sequence shown here is derived from an EMBL/GenBank/DDBJ whole genome shotgun (WGS) entry which is preliminary data.</text>
</comment>
<proteinExistence type="predicted"/>
<reference evidence="2 3" key="1">
    <citation type="journal article" date="2021" name="Hortic Res">
        <title>Chromosome-scale assembly of the Dendrobium chrysotoxum genome enhances the understanding of orchid evolution.</title>
        <authorList>
            <person name="Zhang Y."/>
            <person name="Zhang G.Q."/>
            <person name="Zhang D."/>
            <person name="Liu X.D."/>
            <person name="Xu X.Y."/>
            <person name="Sun W.H."/>
            <person name="Yu X."/>
            <person name="Zhu X."/>
            <person name="Wang Z.W."/>
            <person name="Zhao X."/>
            <person name="Zhong W.Y."/>
            <person name="Chen H."/>
            <person name="Yin W.L."/>
            <person name="Huang T."/>
            <person name="Niu S.C."/>
            <person name="Liu Z.J."/>
        </authorList>
    </citation>
    <scope>NUCLEOTIDE SEQUENCE [LARGE SCALE GENOMIC DNA]</scope>
    <source>
        <strain evidence="2">Lindl</strain>
    </source>
</reference>
<feature type="transmembrane region" description="Helical" evidence="1">
    <location>
        <begin position="42"/>
        <end position="62"/>
    </location>
</feature>
<keyword evidence="1" id="KW-1133">Transmembrane helix</keyword>
<evidence type="ECO:0000313" key="3">
    <source>
        <dbReference type="Proteomes" id="UP000775213"/>
    </source>
</evidence>
<keyword evidence="1" id="KW-0472">Membrane</keyword>
<evidence type="ECO:0000313" key="2">
    <source>
        <dbReference type="EMBL" id="KAH0449666.1"/>
    </source>
</evidence>
<evidence type="ECO:0000256" key="1">
    <source>
        <dbReference type="SAM" id="Phobius"/>
    </source>
</evidence>
<keyword evidence="3" id="KW-1185">Reference proteome</keyword>
<dbReference type="EMBL" id="JAGFBR010000018">
    <property type="protein sequence ID" value="KAH0449666.1"/>
    <property type="molecule type" value="Genomic_DNA"/>
</dbReference>
<dbReference type="Proteomes" id="UP000775213">
    <property type="component" value="Unassembled WGS sequence"/>
</dbReference>
<sequence>MYSNRGEAPSQILTLFISSLYFFGFFTSLLAFHATTRFDRLIFVRIGGAFVFVGAAIGGQWGPVPSAPNLGFARLGKAKRNEDY</sequence>
<keyword evidence="1" id="KW-0812">Transmembrane</keyword>
<feature type="transmembrane region" description="Helical" evidence="1">
    <location>
        <begin position="12"/>
        <end position="35"/>
    </location>
</feature>
<organism evidence="2 3">
    <name type="scientific">Dendrobium chrysotoxum</name>
    <name type="common">Orchid</name>
    <dbReference type="NCBI Taxonomy" id="161865"/>
    <lineage>
        <taxon>Eukaryota</taxon>
        <taxon>Viridiplantae</taxon>
        <taxon>Streptophyta</taxon>
        <taxon>Embryophyta</taxon>
        <taxon>Tracheophyta</taxon>
        <taxon>Spermatophyta</taxon>
        <taxon>Magnoliopsida</taxon>
        <taxon>Liliopsida</taxon>
        <taxon>Asparagales</taxon>
        <taxon>Orchidaceae</taxon>
        <taxon>Epidendroideae</taxon>
        <taxon>Malaxideae</taxon>
        <taxon>Dendrobiinae</taxon>
        <taxon>Dendrobium</taxon>
    </lineage>
</organism>
<accession>A0AAV7G087</accession>
<gene>
    <name evidence="2" type="ORF">IEQ34_020358</name>
</gene>
<dbReference type="AlphaFoldDB" id="A0AAV7G087"/>
<protein>
    <submittedName>
        <fullName evidence="2">Uncharacterized protein</fullName>
    </submittedName>
</protein>